<keyword evidence="3" id="KW-0238">DNA-binding</keyword>
<evidence type="ECO:0000259" key="5">
    <source>
        <dbReference type="PROSITE" id="PS50931"/>
    </source>
</evidence>
<comment type="similarity">
    <text evidence="1">Belongs to the LysR transcriptional regulatory family.</text>
</comment>
<dbReference type="PROSITE" id="PS50931">
    <property type="entry name" value="HTH_LYSR"/>
    <property type="match status" value="1"/>
</dbReference>
<evidence type="ECO:0000256" key="2">
    <source>
        <dbReference type="ARBA" id="ARBA00023015"/>
    </source>
</evidence>
<dbReference type="SUPFAM" id="SSF53850">
    <property type="entry name" value="Periplasmic binding protein-like II"/>
    <property type="match status" value="1"/>
</dbReference>
<dbReference type="RefSeq" id="WP_141151113.1">
    <property type="nucleotide sequence ID" value="NZ_VHLG01000023.1"/>
</dbReference>
<dbReference type="GO" id="GO:0003700">
    <property type="term" value="F:DNA-binding transcription factor activity"/>
    <property type="evidence" value="ECO:0007669"/>
    <property type="project" value="InterPro"/>
</dbReference>
<feature type="domain" description="HTH lysR-type" evidence="5">
    <location>
        <begin position="7"/>
        <end position="64"/>
    </location>
</feature>
<dbReference type="PANTHER" id="PTHR30537:SF79">
    <property type="entry name" value="TRANSCRIPTIONAL REGULATOR-RELATED"/>
    <property type="match status" value="1"/>
</dbReference>
<keyword evidence="4" id="KW-0804">Transcription</keyword>
<dbReference type="InterPro" id="IPR036388">
    <property type="entry name" value="WH-like_DNA-bd_sf"/>
</dbReference>
<dbReference type="OrthoDB" id="9807765at2"/>
<dbReference type="SUPFAM" id="SSF46785">
    <property type="entry name" value="Winged helix' DNA-binding domain"/>
    <property type="match status" value="1"/>
</dbReference>
<dbReference type="InterPro" id="IPR000847">
    <property type="entry name" value="LysR_HTH_N"/>
</dbReference>
<keyword evidence="7" id="KW-1185">Reference proteome</keyword>
<dbReference type="PANTHER" id="PTHR30537">
    <property type="entry name" value="HTH-TYPE TRANSCRIPTIONAL REGULATOR"/>
    <property type="match status" value="1"/>
</dbReference>
<protein>
    <submittedName>
        <fullName evidence="6">LysR family transcriptional regulator</fullName>
    </submittedName>
</protein>
<proteinExistence type="inferred from homology"/>
<dbReference type="Pfam" id="PF03466">
    <property type="entry name" value="LysR_substrate"/>
    <property type="match status" value="1"/>
</dbReference>
<evidence type="ECO:0000256" key="1">
    <source>
        <dbReference type="ARBA" id="ARBA00009437"/>
    </source>
</evidence>
<dbReference type="Proteomes" id="UP000318801">
    <property type="component" value="Unassembled WGS sequence"/>
</dbReference>
<dbReference type="InterPro" id="IPR036390">
    <property type="entry name" value="WH_DNA-bd_sf"/>
</dbReference>
<comment type="caution">
    <text evidence="6">The sequence shown here is derived from an EMBL/GenBank/DDBJ whole genome shotgun (WGS) entry which is preliminary data.</text>
</comment>
<gene>
    <name evidence="6" type="ORF">FJU08_21520</name>
</gene>
<evidence type="ECO:0000313" key="7">
    <source>
        <dbReference type="Proteomes" id="UP000318801"/>
    </source>
</evidence>
<dbReference type="Gene3D" id="3.40.190.10">
    <property type="entry name" value="Periplasmic binding protein-like II"/>
    <property type="match status" value="2"/>
</dbReference>
<dbReference type="InterPro" id="IPR005119">
    <property type="entry name" value="LysR_subst-bd"/>
</dbReference>
<name>A0A506TXF9_9HYPH</name>
<dbReference type="Gene3D" id="1.10.10.10">
    <property type="entry name" value="Winged helix-like DNA-binding domain superfamily/Winged helix DNA-binding domain"/>
    <property type="match status" value="1"/>
</dbReference>
<accession>A0A506TXF9</accession>
<sequence length="298" mass="32658">MARDRLPPLRALRALESFLNTGSVTATARELNVSHSAISHQLRQIEEWAGIRLVRREGRQTELTEAGESLSRVVHDSFSAIRQEIDRLTMREGEPVSVAALRSVFAPWLLDAANRFMALHPDISIYFQEQVADHTVSPEPDISVGFALGGDMPEGAVPVISGRAVPVCSPAYLERHPISGNEGLAGANLLHDEDMRMWRLWFARAGLVAPPFEQTTRSFFSSSGLGYDAALSGGGVALCREALIAPALENSQLIKLSDISIDDDACYYLRLSRQGENRSAAVALARFLAAAARKRFEF</sequence>
<organism evidence="6 7">
    <name type="scientific">Martelella alba</name>
    <dbReference type="NCBI Taxonomy" id="2590451"/>
    <lineage>
        <taxon>Bacteria</taxon>
        <taxon>Pseudomonadati</taxon>
        <taxon>Pseudomonadota</taxon>
        <taxon>Alphaproteobacteria</taxon>
        <taxon>Hyphomicrobiales</taxon>
        <taxon>Aurantimonadaceae</taxon>
        <taxon>Martelella</taxon>
    </lineage>
</organism>
<dbReference type="GO" id="GO:0043565">
    <property type="term" value="F:sequence-specific DNA binding"/>
    <property type="evidence" value="ECO:0007669"/>
    <property type="project" value="TreeGrafter"/>
</dbReference>
<dbReference type="AlphaFoldDB" id="A0A506TXF9"/>
<dbReference type="EMBL" id="VHLG01000023">
    <property type="protein sequence ID" value="TPW26753.1"/>
    <property type="molecule type" value="Genomic_DNA"/>
</dbReference>
<dbReference type="GO" id="GO:0006351">
    <property type="term" value="P:DNA-templated transcription"/>
    <property type="evidence" value="ECO:0007669"/>
    <property type="project" value="TreeGrafter"/>
</dbReference>
<evidence type="ECO:0000256" key="3">
    <source>
        <dbReference type="ARBA" id="ARBA00023125"/>
    </source>
</evidence>
<reference evidence="6 7" key="1">
    <citation type="submission" date="2019-06" db="EMBL/GenBank/DDBJ databases">
        <authorList>
            <person name="Li M."/>
        </authorList>
    </citation>
    <scope>NUCLEOTIDE SEQUENCE [LARGE SCALE GENOMIC DNA]</scope>
    <source>
        <strain evidence="6 7">BGMRC2036</strain>
    </source>
</reference>
<dbReference type="InterPro" id="IPR058163">
    <property type="entry name" value="LysR-type_TF_proteobact-type"/>
</dbReference>
<dbReference type="Pfam" id="PF00126">
    <property type="entry name" value="HTH_1"/>
    <property type="match status" value="1"/>
</dbReference>
<evidence type="ECO:0000313" key="6">
    <source>
        <dbReference type="EMBL" id="TPW26753.1"/>
    </source>
</evidence>
<keyword evidence="2" id="KW-0805">Transcription regulation</keyword>
<evidence type="ECO:0000256" key="4">
    <source>
        <dbReference type="ARBA" id="ARBA00023163"/>
    </source>
</evidence>